<organism evidence="5 6">
    <name type="scientific">Kiritimatiella glycovorans</name>
    <dbReference type="NCBI Taxonomy" id="1307763"/>
    <lineage>
        <taxon>Bacteria</taxon>
        <taxon>Pseudomonadati</taxon>
        <taxon>Kiritimatiellota</taxon>
        <taxon>Kiritimatiellia</taxon>
        <taxon>Kiritimatiellales</taxon>
        <taxon>Kiritimatiellaceae</taxon>
        <taxon>Kiritimatiella</taxon>
    </lineage>
</organism>
<protein>
    <submittedName>
        <fullName evidence="5">AraC family transcriptional regulator</fullName>
    </submittedName>
</protein>
<evidence type="ECO:0000313" key="5">
    <source>
        <dbReference type="EMBL" id="AKJ63675.1"/>
    </source>
</evidence>
<dbReference type="PANTHER" id="PTHR43280">
    <property type="entry name" value="ARAC-FAMILY TRANSCRIPTIONAL REGULATOR"/>
    <property type="match status" value="1"/>
</dbReference>
<keyword evidence="1" id="KW-0805">Transcription regulation</keyword>
<dbReference type="AlphaFoldDB" id="A0A0G3EFT8"/>
<reference evidence="5 6" key="2">
    <citation type="journal article" date="2016" name="ISME J.">
        <title>Characterization of the first cultured representative of Verrucomicrobia subdivision 5 indicates the proposal of a novel phylum.</title>
        <authorList>
            <person name="Spring S."/>
            <person name="Bunk B."/>
            <person name="Sproer C."/>
            <person name="Schumann P."/>
            <person name="Rohde M."/>
            <person name="Tindall B.J."/>
            <person name="Klenk H.P."/>
        </authorList>
    </citation>
    <scope>NUCLEOTIDE SEQUENCE [LARGE SCALE GENOMIC DNA]</scope>
    <source>
        <strain evidence="5 6">L21-Fru-AB</strain>
    </source>
</reference>
<dbReference type="OrthoDB" id="9799319at2"/>
<dbReference type="SUPFAM" id="SSF51215">
    <property type="entry name" value="Regulatory protein AraC"/>
    <property type="match status" value="1"/>
</dbReference>
<dbReference type="Gene3D" id="1.10.10.60">
    <property type="entry name" value="Homeodomain-like"/>
    <property type="match status" value="2"/>
</dbReference>
<dbReference type="SMART" id="SM00342">
    <property type="entry name" value="HTH_ARAC"/>
    <property type="match status" value="1"/>
</dbReference>
<dbReference type="STRING" id="1307763.L21SP4_00395"/>
<evidence type="ECO:0000256" key="1">
    <source>
        <dbReference type="ARBA" id="ARBA00023015"/>
    </source>
</evidence>
<dbReference type="PATRIC" id="fig|1609981.3.peg.415"/>
<dbReference type="InterPro" id="IPR009057">
    <property type="entry name" value="Homeodomain-like_sf"/>
</dbReference>
<name>A0A0G3EFT8_9BACT</name>
<evidence type="ECO:0000313" key="6">
    <source>
        <dbReference type="Proteomes" id="UP000035268"/>
    </source>
</evidence>
<accession>A0A0G3EFT8</accession>
<proteinExistence type="predicted"/>
<gene>
    <name evidence="5" type="ORF">L21SP4_00395</name>
</gene>
<feature type="domain" description="HTH araC/xylS-type" evidence="4">
    <location>
        <begin position="171"/>
        <end position="269"/>
    </location>
</feature>
<dbReference type="InterPro" id="IPR020449">
    <property type="entry name" value="Tscrpt_reg_AraC-type_HTH"/>
</dbReference>
<dbReference type="GO" id="GO:0003700">
    <property type="term" value="F:DNA-binding transcription factor activity"/>
    <property type="evidence" value="ECO:0007669"/>
    <property type="project" value="InterPro"/>
</dbReference>
<reference evidence="6" key="1">
    <citation type="submission" date="2015-02" db="EMBL/GenBank/DDBJ databases">
        <title>Description and complete genome sequence of the first cultured representative of the subdivision 5 of the Verrucomicrobia phylum.</title>
        <authorList>
            <person name="Spring S."/>
            <person name="Bunk B."/>
            <person name="Sproer C."/>
            <person name="Klenk H.-P."/>
        </authorList>
    </citation>
    <scope>NUCLEOTIDE SEQUENCE [LARGE SCALE GENOMIC DNA]</scope>
    <source>
        <strain evidence="6">L21-Fru-AB</strain>
    </source>
</reference>
<dbReference type="InterPro" id="IPR037923">
    <property type="entry name" value="HTH-like"/>
</dbReference>
<dbReference type="PROSITE" id="PS00041">
    <property type="entry name" value="HTH_ARAC_FAMILY_1"/>
    <property type="match status" value="1"/>
</dbReference>
<dbReference type="Pfam" id="PF12833">
    <property type="entry name" value="HTH_18"/>
    <property type="match status" value="1"/>
</dbReference>
<dbReference type="GO" id="GO:0043565">
    <property type="term" value="F:sequence-specific DNA binding"/>
    <property type="evidence" value="ECO:0007669"/>
    <property type="project" value="InterPro"/>
</dbReference>
<dbReference type="RefSeq" id="WP_052881084.1">
    <property type="nucleotide sequence ID" value="NZ_CP010904.1"/>
</dbReference>
<dbReference type="SUPFAM" id="SSF46689">
    <property type="entry name" value="Homeodomain-like"/>
    <property type="match status" value="2"/>
</dbReference>
<keyword evidence="6" id="KW-1185">Reference proteome</keyword>
<sequence length="274" mass="30896">MISPVIDRVQYGYACFDETSHPYERLHTHPDLELGMLSGGAVTAMIAGRRYRFGGGEIVAFWAGLPHGPVEVEGSPCAHNLCVPMDRLRSWNLPVAFISALYRGRVFRLHRTHPAANWVEWKQLLDGEDDTGRTIASLEINALLLRMIRHHQFVRSAHDKNGTPTNLRCYQEIATYIAAHKSDPITVGDILKHASVHPKYAMRIFKQSCGMTIHEYLVLQRMNTARHLLTTTDRNVTDIAFESGFGSVSRFYDAFSSAHGCTPGEYRRRFLNAG</sequence>
<dbReference type="EMBL" id="CP010904">
    <property type="protein sequence ID" value="AKJ63675.1"/>
    <property type="molecule type" value="Genomic_DNA"/>
</dbReference>
<keyword evidence="2" id="KW-0238">DNA-binding</keyword>
<dbReference type="PROSITE" id="PS01124">
    <property type="entry name" value="HTH_ARAC_FAMILY_2"/>
    <property type="match status" value="1"/>
</dbReference>
<dbReference type="PRINTS" id="PR00032">
    <property type="entry name" value="HTHARAC"/>
</dbReference>
<dbReference type="InterPro" id="IPR018060">
    <property type="entry name" value="HTH_AraC"/>
</dbReference>
<dbReference type="InterPro" id="IPR018062">
    <property type="entry name" value="HTH_AraC-typ_CS"/>
</dbReference>
<dbReference type="Proteomes" id="UP000035268">
    <property type="component" value="Chromosome"/>
</dbReference>
<dbReference type="KEGG" id="vbl:L21SP4_00395"/>
<evidence type="ECO:0000256" key="2">
    <source>
        <dbReference type="ARBA" id="ARBA00023125"/>
    </source>
</evidence>
<dbReference type="PANTHER" id="PTHR43280:SF2">
    <property type="entry name" value="HTH-TYPE TRANSCRIPTIONAL REGULATOR EXSA"/>
    <property type="match status" value="1"/>
</dbReference>
<evidence type="ECO:0000259" key="4">
    <source>
        <dbReference type="PROSITE" id="PS01124"/>
    </source>
</evidence>
<evidence type="ECO:0000256" key="3">
    <source>
        <dbReference type="ARBA" id="ARBA00023163"/>
    </source>
</evidence>
<keyword evidence="3" id="KW-0804">Transcription</keyword>